<sequence>MPIQKQAIGASERGFRTHECVFRHQAQTRICTHARLNRSQPPACLPHQLASDLPPLCATGIRSHWIAKPRSMLAG</sequence>
<proteinExistence type="predicted"/>
<evidence type="ECO:0000313" key="2">
    <source>
        <dbReference type="Proteomes" id="UP000784294"/>
    </source>
</evidence>
<dbReference type="Proteomes" id="UP000784294">
    <property type="component" value="Unassembled WGS sequence"/>
</dbReference>
<dbReference type="AlphaFoldDB" id="A0A3S5CT97"/>
<comment type="caution">
    <text evidence="1">The sequence shown here is derived from an EMBL/GenBank/DDBJ whole genome shotgun (WGS) entry which is preliminary data.</text>
</comment>
<organism evidence="1 2">
    <name type="scientific">Protopolystoma xenopodis</name>
    <dbReference type="NCBI Taxonomy" id="117903"/>
    <lineage>
        <taxon>Eukaryota</taxon>
        <taxon>Metazoa</taxon>
        <taxon>Spiralia</taxon>
        <taxon>Lophotrochozoa</taxon>
        <taxon>Platyhelminthes</taxon>
        <taxon>Monogenea</taxon>
        <taxon>Polyopisthocotylea</taxon>
        <taxon>Polystomatidea</taxon>
        <taxon>Polystomatidae</taxon>
        <taxon>Protopolystoma</taxon>
    </lineage>
</organism>
<reference evidence="1" key="1">
    <citation type="submission" date="2018-11" db="EMBL/GenBank/DDBJ databases">
        <authorList>
            <consortium name="Pathogen Informatics"/>
        </authorList>
    </citation>
    <scope>NUCLEOTIDE SEQUENCE</scope>
</reference>
<protein>
    <submittedName>
        <fullName evidence="1">Uncharacterized protein</fullName>
    </submittedName>
</protein>
<evidence type="ECO:0000313" key="1">
    <source>
        <dbReference type="EMBL" id="VEL34988.1"/>
    </source>
</evidence>
<dbReference type="EMBL" id="CAAALY010248820">
    <property type="protein sequence ID" value="VEL34988.1"/>
    <property type="molecule type" value="Genomic_DNA"/>
</dbReference>
<name>A0A3S5CT97_9PLAT</name>
<accession>A0A3S5CT97</accession>
<keyword evidence="2" id="KW-1185">Reference proteome</keyword>
<gene>
    <name evidence="1" type="ORF">PXEA_LOCUS28428</name>
</gene>